<dbReference type="Proteomes" id="UP001499841">
    <property type="component" value="Unassembled WGS sequence"/>
</dbReference>
<organism evidence="2 3">
    <name type="scientific">Georgenia daeguensis</name>
    <dbReference type="NCBI Taxonomy" id="908355"/>
    <lineage>
        <taxon>Bacteria</taxon>
        <taxon>Bacillati</taxon>
        <taxon>Actinomycetota</taxon>
        <taxon>Actinomycetes</taxon>
        <taxon>Micrococcales</taxon>
        <taxon>Bogoriellaceae</taxon>
        <taxon>Georgenia</taxon>
    </lineage>
</organism>
<dbReference type="Gene3D" id="3.40.50.2300">
    <property type="match status" value="1"/>
</dbReference>
<keyword evidence="3" id="KW-1185">Reference proteome</keyword>
<gene>
    <name evidence="2" type="ORF">GCM10022262_12330</name>
</gene>
<dbReference type="InterPro" id="IPR023485">
    <property type="entry name" value="Ptyr_pPase"/>
</dbReference>
<name>A0ABP8ESE5_9MICO</name>
<proteinExistence type="predicted"/>
<comment type="caution">
    <text evidence="2">The sequence shown here is derived from an EMBL/GenBank/DDBJ whole genome shotgun (WGS) entry which is preliminary data.</text>
</comment>
<dbReference type="SMART" id="SM00226">
    <property type="entry name" value="LMWPc"/>
    <property type="match status" value="1"/>
</dbReference>
<dbReference type="Pfam" id="PF01451">
    <property type="entry name" value="LMWPc"/>
    <property type="match status" value="1"/>
</dbReference>
<dbReference type="PANTHER" id="PTHR11717:SF31">
    <property type="entry name" value="LOW MOLECULAR WEIGHT PROTEIN-TYROSINE-PHOSPHATASE ETP-RELATED"/>
    <property type="match status" value="1"/>
</dbReference>
<feature type="domain" description="Phosphotyrosine protein phosphatase I" evidence="1">
    <location>
        <begin position="30"/>
        <end position="213"/>
    </location>
</feature>
<accession>A0ABP8ESE5</accession>
<dbReference type="InterPro" id="IPR036196">
    <property type="entry name" value="Ptyr_pPase_sf"/>
</dbReference>
<dbReference type="InterPro" id="IPR050438">
    <property type="entry name" value="LMW_PTPase"/>
</dbReference>
<reference evidence="3" key="1">
    <citation type="journal article" date="2019" name="Int. J. Syst. Evol. Microbiol.">
        <title>The Global Catalogue of Microorganisms (GCM) 10K type strain sequencing project: providing services to taxonomists for standard genome sequencing and annotation.</title>
        <authorList>
            <consortium name="The Broad Institute Genomics Platform"/>
            <consortium name="The Broad Institute Genome Sequencing Center for Infectious Disease"/>
            <person name="Wu L."/>
            <person name="Ma J."/>
        </authorList>
    </citation>
    <scope>NUCLEOTIDE SEQUENCE [LARGE SCALE GENOMIC DNA]</scope>
    <source>
        <strain evidence="3">JCM 17459</strain>
    </source>
</reference>
<dbReference type="SUPFAM" id="SSF52788">
    <property type="entry name" value="Phosphotyrosine protein phosphatases I"/>
    <property type="match status" value="1"/>
</dbReference>
<evidence type="ECO:0000313" key="2">
    <source>
        <dbReference type="EMBL" id="GAA4286874.1"/>
    </source>
</evidence>
<evidence type="ECO:0000259" key="1">
    <source>
        <dbReference type="SMART" id="SM00226"/>
    </source>
</evidence>
<evidence type="ECO:0000313" key="3">
    <source>
        <dbReference type="Proteomes" id="UP001499841"/>
    </source>
</evidence>
<sequence>MSTHSQQYRGQLNVQMKAGTRMAYRSGDNFTVLTVCTGNICRSPAVEHLFRAAFGRNSGVDVASAGTGALIGQPVHGPMADLLRGVDVDPDGFAARRVTEQMLRGADLVLPLTRDHRAQVVDLAPAVVRRTFTLREFARLASEVDRDELEARAGGAAATSASRLDALIPLAAARRSAVAPELDDVVDPYRREQSVYQKSFDQLLPAVRTIAQIALRL</sequence>
<dbReference type="EMBL" id="BAABBA010000005">
    <property type="protein sequence ID" value="GAA4286874.1"/>
    <property type="molecule type" value="Genomic_DNA"/>
</dbReference>
<protein>
    <submittedName>
        <fullName evidence="2">Low molecular weight phosphatase family protein</fullName>
    </submittedName>
</protein>
<dbReference type="PANTHER" id="PTHR11717">
    <property type="entry name" value="LOW MOLECULAR WEIGHT PROTEIN TYROSINE PHOSPHATASE"/>
    <property type="match status" value="1"/>
</dbReference>